<proteinExistence type="predicted"/>
<evidence type="ECO:0000313" key="1">
    <source>
        <dbReference type="EMBL" id="CAG8785493.1"/>
    </source>
</evidence>
<reference evidence="1" key="1">
    <citation type="submission" date="2021-06" db="EMBL/GenBank/DDBJ databases">
        <authorList>
            <person name="Kallberg Y."/>
            <person name="Tangrot J."/>
            <person name="Rosling A."/>
        </authorList>
    </citation>
    <scope>NUCLEOTIDE SEQUENCE</scope>
    <source>
        <strain evidence="1">MA461A</strain>
    </source>
</reference>
<keyword evidence="2" id="KW-1185">Reference proteome</keyword>
<dbReference type="Proteomes" id="UP000789920">
    <property type="component" value="Unassembled WGS sequence"/>
</dbReference>
<organism evidence="1 2">
    <name type="scientific">Racocetra persica</name>
    <dbReference type="NCBI Taxonomy" id="160502"/>
    <lineage>
        <taxon>Eukaryota</taxon>
        <taxon>Fungi</taxon>
        <taxon>Fungi incertae sedis</taxon>
        <taxon>Mucoromycota</taxon>
        <taxon>Glomeromycotina</taxon>
        <taxon>Glomeromycetes</taxon>
        <taxon>Diversisporales</taxon>
        <taxon>Gigasporaceae</taxon>
        <taxon>Racocetra</taxon>
    </lineage>
</organism>
<sequence length="114" mass="13137">IDPNTWNVLQFDTNINTQYTEIDDDSEKNFNLEISNQIDNCNNDHDCQDIVAVRLFIDNPELQKPVAESVASSFLKFYFCQKDANGHDKDELKLSVKRDPKNKKKSRLVSGETI</sequence>
<accession>A0ACA9RAR6</accession>
<gene>
    <name evidence="1" type="ORF">RPERSI_LOCUS18229</name>
</gene>
<name>A0ACA9RAR6_9GLOM</name>
<feature type="non-terminal residue" evidence="1">
    <location>
        <position position="1"/>
    </location>
</feature>
<comment type="caution">
    <text evidence="1">The sequence shown here is derived from an EMBL/GenBank/DDBJ whole genome shotgun (WGS) entry which is preliminary data.</text>
</comment>
<protein>
    <submittedName>
        <fullName evidence="1">8950_t:CDS:1</fullName>
    </submittedName>
</protein>
<dbReference type="EMBL" id="CAJVQC010047978">
    <property type="protein sequence ID" value="CAG8785493.1"/>
    <property type="molecule type" value="Genomic_DNA"/>
</dbReference>
<evidence type="ECO:0000313" key="2">
    <source>
        <dbReference type="Proteomes" id="UP000789920"/>
    </source>
</evidence>